<accession>A0ACC2SIH8</accession>
<reference evidence="1" key="1">
    <citation type="submission" date="2022-04" db="EMBL/GenBank/DDBJ databases">
        <title>Genome of the entomopathogenic fungus Entomophthora muscae.</title>
        <authorList>
            <person name="Elya C."/>
            <person name="Lovett B.R."/>
            <person name="Lee E."/>
            <person name="Macias A.M."/>
            <person name="Hajek A.E."/>
            <person name="De Bivort B.L."/>
            <person name="Kasson M.T."/>
            <person name="De Fine Licht H.H."/>
            <person name="Stajich J.E."/>
        </authorList>
    </citation>
    <scope>NUCLEOTIDE SEQUENCE</scope>
    <source>
        <strain evidence="1">Berkeley</strain>
    </source>
</reference>
<keyword evidence="2" id="KW-1185">Reference proteome</keyword>
<proteinExistence type="predicted"/>
<evidence type="ECO:0000313" key="1">
    <source>
        <dbReference type="EMBL" id="KAJ9061967.1"/>
    </source>
</evidence>
<protein>
    <submittedName>
        <fullName evidence="1">Uncharacterized protein</fullName>
    </submittedName>
</protein>
<gene>
    <name evidence="1" type="ORF">DSO57_1015609</name>
</gene>
<dbReference type="EMBL" id="QTSX02005032">
    <property type="protein sequence ID" value="KAJ9061967.1"/>
    <property type="molecule type" value="Genomic_DNA"/>
</dbReference>
<name>A0ACC2SIH8_9FUNG</name>
<comment type="caution">
    <text evidence="1">The sequence shown here is derived from an EMBL/GenBank/DDBJ whole genome shotgun (WGS) entry which is preliminary data.</text>
</comment>
<organism evidence="1 2">
    <name type="scientific">Entomophthora muscae</name>
    <dbReference type="NCBI Taxonomy" id="34485"/>
    <lineage>
        <taxon>Eukaryota</taxon>
        <taxon>Fungi</taxon>
        <taxon>Fungi incertae sedis</taxon>
        <taxon>Zoopagomycota</taxon>
        <taxon>Entomophthoromycotina</taxon>
        <taxon>Entomophthoromycetes</taxon>
        <taxon>Entomophthorales</taxon>
        <taxon>Entomophthoraceae</taxon>
        <taxon>Entomophthora</taxon>
    </lineage>
</organism>
<evidence type="ECO:0000313" key="2">
    <source>
        <dbReference type="Proteomes" id="UP001165960"/>
    </source>
</evidence>
<dbReference type="Proteomes" id="UP001165960">
    <property type="component" value="Unassembled WGS sequence"/>
</dbReference>
<sequence>MDSSSTRSGSSNRTYAQPYIVAMPENDRKLFFSMTRAAQKALIRGLQDQDTGTEFSGMEGPKLFASQKKQVVKNLPKELQPSISEKRPNKEPAEERPAKQSALEVEQPHIASQLEELHPTPLVGSSGPHCNFDAQTHASADVFGNTQEPLHTQYQLDEKGFSFQSLFVGEDLIPQFLFLVMQERPRRDLKRRIIQSSGGFHAVSNQEIIKELNLGLSDIIANPAVSHDMDVAIPGFILEFGLHAIHGWFAPLEAFTDLYCSLGVNNSDACDSFICRATRQVWEAMHCGDKKQAICGMIMYGDLLLTPDLRLPMGTFDNMAAHWEKLWNKMGGIQALLPRDYRYISDFMMDYMVLSCAYPLDYGLWQVDTQHLLIPFPFLIFSQKPIAVRRL</sequence>